<sequence length="65" mass="6679">RVWLRLPGLAPPALSPGRGFVLPRGQGGESGGAGAGHQHPQGLCRDCRQSSRVVPGREREPGAAG</sequence>
<proteinExistence type="predicted"/>
<evidence type="ECO:0000313" key="3">
    <source>
        <dbReference type="Proteomes" id="UP000796761"/>
    </source>
</evidence>
<gene>
    <name evidence="2" type="ORF">HGM15179_022025</name>
</gene>
<organism evidence="2 3">
    <name type="scientific">Zosterops borbonicus</name>
    <dbReference type="NCBI Taxonomy" id="364589"/>
    <lineage>
        <taxon>Eukaryota</taxon>
        <taxon>Metazoa</taxon>
        <taxon>Chordata</taxon>
        <taxon>Craniata</taxon>
        <taxon>Vertebrata</taxon>
        <taxon>Euteleostomi</taxon>
        <taxon>Archelosauria</taxon>
        <taxon>Archosauria</taxon>
        <taxon>Dinosauria</taxon>
        <taxon>Saurischia</taxon>
        <taxon>Theropoda</taxon>
        <taxon>Coelurosauria</taxon>
        <taxon>Aves</taxon>
        <taxon>Neognathae</taxon>
        <taxon>Neoaves</taxon>
        <taxon>Telluraves</taxon>
        <taxon>Australaves</taxon>
        <taxon>Passeriformes</taxon>
        <taxon>Sylvioidea</taxon>
        <taxon>Zosteropidae</taxon>
        <taxon>Zosterops</taxon>
    </lineage>
</organism>
<feature type="compositionally biased region" description="Basic and acidic residues" evidence="1">
    <location>
        <begin position="45"/>
        <end position="65"/>
    </location>
</feature>
<comment type="caution">
    <text evidence="2">The sequence shown here is derived from an EMBL/GenBank/DDBJ whole genome shotgun (WGS) entry which is preliminary data.</text>
</comment>
<dbReference type="Proteomes" id="UP000796761">
    <property type="component" value="Unassembled WGS sequence"/>
</dbReference>
<reference evidence="2" key="1">
    <citation type="submission" date="2019-04" db="EMBL/GenBank/DDBJ databases">
        <title>Genome assembly of Zosterops borbonicus 15179.</title>
        <authorList>
            <person name="Leroy T."/>
            <person name="Anselmetti Y."/>
            <person name="Tilak M.-K."/>
            <person name="Nabholz B."/>
        </authorList>
    </citation>
    <scope>NUCLEOTIDE SEQUENCE</scope>
    <source>
        <strain evidence="2">HGM_15179</strain>
        <tissue evidence="2">Muscle</tissue>
    </source>
</reference>
<accession>A0A8K1D4Q8</accession>
<feature type="non-terminal residue" evidence="2">
    <location>
        <position position="65"/>
    </location>
</feature>
<feature type="compositionally biased region" description="Gly residues" evidence="1">
    <location>
        <begin position="25"/>
        <end position="35"/>
    </location>
</feature>
<dbReference type="AlphaFoldDB" id="A0A8K1D4Q8"/>
<feature type="region of interest" description="Disordered" evidence="1">
    <location>
        <begin position="13"/>
        <end position="65"/>
    </location>
</feature>
<dbReference type="EMBL" id="SWJQ01006521">
    <property type="protein sequence ID" value="TRZ05082.1"/>
    <property type="molecule type" value="Genomic_DNA"/>
</dbReference>
<feature type="non-terminal residue" evidence="2">
    <location>
        <position position="1"/>
    </location>
</feature>
<evidence type="ECO:0000256" key="1">
    <source>
        <dbReference type="SAM" id="MobiDB-lite"/>
    </source>
</evidence>
<protein>
    <submittedName>
        <fullName evidence="2">Uncharacterized protein</fullName>
    </submittedName>
</protein>
<name>A0A8K1D4Q8_9PASS</name>
<evidence type="ECO:0000313" key="2">
    <source>
        <dbReference type="EMBL" id="TRZ05082.1"/>
    </source>
</evidence>
<keyword evidence="3" id="KW-1185">Reference proteome</keyword>